<dbReference type="InterPro" id="IPR005097">
    <property type="entry name" value="Sacchrp_dh_NADP-bd"/>
</dbReference>
<dbReference type="SUPFAM" id="SSF55347">
    <property type="entry name" value="Glyceraldehyde-3-phosphate dehydrogenase-like, C-terminal domain"/>
    <property type="match status" value="1"/>
</dbReference>
<dbReference type="RefSeq" id="WP_058386645.1">
    <property type="nucleotide sequence ID" value="NZ_CP013661.2"/>
</dbReference>
<evidence type="ECO:0000256" key="1">
    <source>
        <dbReference type="ARBA" id="ARBA00023002"/>
    </source>
</evidence>
<name>A0ABM5X052_9BACL</name>
<dbReference type="InterPro" id="IPR051168">
    <property type="entry name" value="AASS"/>
</dbReference>
<dbReference type="Proteomes" id="UP000065533">
    <property type="component" value="Chromosome"/>
</dbReference>
<accession>A0ABM5X052</accession>
<organism evidence="4 5">
    <name type="scientific">Planococcus kocurii</name>
    <dbReference type="NCBI Taxonomy" id="1374"/>
    <lineage>
        <taxon>Bacteria</taxon>
        <taxon>Bacillati</taxon>
        <taxon>Bacillota</taxon>
        <taxon>Bacilli</taxon>
        <taxon>Bacillales</taxon>
        <taxon>Caryophanaceae</taxon>
        <taxon>Planococcus</taxon>
    </lineage>
</organism>
<dbReference type="SUPFAM" id="SSF51735">
    <property type="entry name" value="NAD(P)-binding Rossmann-fold domains"/>
    <property type="match status" value="1"/>
</dbReference>
<keyword evidence="1" id="KW-0560">Oxidoreductase</keyword>
<dbReference type="Pfam" id="PF16653">
    <property type="entry name" value="Sacchrp_dh_C"/>
    <property type="match status" value="1"/>
</dbReference>
<dbReference type="EMBL" id="CP013661">
    <property type="protein sequence ID" value="ALS80004.1"/>
    <property type="molecule type" value="Genomic_DNA"/>
</dbReference>
<evidence type="ECO:0000259" key="3">
    <source>
        <dbReference type="Pfam" id="PF16653"/>
    </source>
</evidence>
<feature type="domain" description="Saccharopine dehydrogenase NADP binding" evidence="2">
    <location>
        <begin position="3"/>
        <end position="122"/>
    </location>
</feature>
<keyword evidence="5" id="KW-1185">Reference proteome</keyword>
<sequence length="387" mass="42035">MHIFVLGTGMIGTTVVTELAKYAGVKTITAVDINQASIDKCLAIANDPQVIGKVAALATEADIAEVLKGADLAIGCLPHSLSLPAIKAAISSKCHLVDLVGSHFPEKLALHEQAQQAGVLIVPGCGVAPGITNFLAAQGIELLDEAQEAMLACGGIPRYPDPPLGYQVVYRLESLLGLYTKPATIIRNGKIMELAPLSDLVEMTFSEPVGLCETVITDAHSTAFMLQGKVENLVERTVRYPGHWDKMRVLSELGFLDETPVAIEDTVISPKLFAQKVLIPKMSGHSIEDITVLRVEVSGIKHGVSTKHTWEMIDLYDHERKITSMAKTTAIPALLISQWITTKKITETGVIPIEGLIVQERFHPFLTELSQLGIEIEYKEETFVEKE</sequence>
<proteinExistence type="predicted"/>
<dbReference type="PANTHER" id="PTHR11133">
    <property type="entry name" value="SACCHAROPINE DEHYDROGENASE"/>
    <property type="match status" value="1"/>
</dbReference>
<dbReference type="Pfam" id="PF03435">
    <property type="entry name" value="Sacchrp_dh_NADP"/>
    <property type="match status" value="1"/>
</dbReference>
<reference evidence="4" key="1">
    <citation type="submission" date="2016-01" db="EMBL/GenBank/DDBJ databases">
        <title>Complete genome of Planococcus kocurri type strain.</title>
        <authorList>
            <person name="See-Too W.S."/>
        </authorList>
    </citation>
    <scope>NUCLEOTIDE SEQUENCE [LARGE SCALE GENOMIC DNA]</scope>
    <source>
        <strain evidence="4">ATCC 43650</strain>
    </source>
</reference>
<dbReference type="Gene3D" id="3.30.360.10">
    <property type="entry name" value="Dihydrodipicolinate Reductase, domain 2"/>
    <property type="match status" value="1"/>
</dbReference>
<evidence type="ECO:0000313" key="4">
    <source>
        <dbReference type="EMBL" id="ALS80004.1"/>
    </source>
</evidence>
<evidence type="ECO:0000313" key="5">
    <source>
        <dbReference type="Proteomes" id="UP000065533"/>
    </source>
</evidence>
<feature type="domain" description="Saccharopine dehydrogenase-like C-terminal" evidence="3">
    <location>
        <begin position="126"/>
        <end position="374"/>
    </location>
</feature>
<gene>
    <name evidence="4" type="ORF">AUO94_15855</name>
</gene>
<dbReference type="InterPro" id="IPR036291">
    <property type="entry name" value="NAD(P)-bd_dom_sf"/>
</dbReference>
<dbReference type="InterPro" id="IPR032095">
    <property type="entry name" value="Sacchrp_dh-like_C"/>
</dbReference>
<protein>
    <submittedName>
        <fullName evidence="4">L-lysine dehydrogenase</fullName>
    </submittedName>
</protein>
<dbReference type="Gene3D" id="3.40.50.720">
    <property type="entry name" value="NAD(P)-binding Rossmann-like Domain"/>
    <property type="match status" value="1"/>
</dbReference>
<evidence type="ECO:0000259" key="2">
    <source>
        <dbReference type="Pfam" id="PF03435"/>
    </source>
</evidence>
<dbReference type="PANTHER" id="PTHR11133:SF22">
    <property type="entry name" value="ALPHA-AMINOADIPIC SEMIALDEHYDE SYNTHASE, MITOCHONDRIAL"/>
    <property type="match status" value="1"/>
</dbReference>